<feature type="chain" id="PRO_5032905033" evidence="1">
    <location>
        <begin position="21"/>
        <end position="142"/>
    </location>
</feature>
<keyword evidence="1" id="KW-0732">Signal</keyword>
<evidence type="ECO:0000313" key="3">
    <source>
        <dbReference type="Proteomes" id="UP000554342"/>
    </source>
</evidence>
<dbReference type="AlphaFoldDB" id="A0A840YY98"/>
<accession>A0A840YY98</accession>
<sequence>MKTFIAAAVATSMLATPAFAATRGHDNDRGRAQQTSQYHGKDQRNVTINRTVNRNTYRAPQKVTYRQPAYRSQTVRYQTRNWQRGERFDARYTSNYRVVNNPRAYRLYNAPYGYHWVRSGNDAVLVGVTSGIIAAVLANALN</sequence>
<protein>
    <submittedName>
        <fullName evidence="2">Ni/Co efflux regulator RcnB</fullName>
    </submittedName>
</protein>
<evidence type="ECO:0000256" key="1">
    <source>
        <dbReference type="SAM" id="SignalP"/>
    </source>
</evidence>
<name>A0A840YY98_9SPHN</name>
<gene>
    <name evidence="2" type="ORF">FHR23_001409</name>
</gene>
<dbReference type="Gene3D" id="3.10.450.160">
    <property type="entry name" value="inner membrane protein cigr"/>
    <property type="match status" value="1"/>
</dbReference>
<dbReference type="Pfam" id="PF11776">
    <property type="entry name" value="RcnB"/>
    <property type="match status" value="1"/>
</dbReference>
<reference evidence="2 3" key="1">
    <citation type="submission" date="2020-08" db="EMBL/GenBank/DDBJ databases">
        <title>Genomic Encyclopedia of Type Strains, Phase IV (KMG-IV): sequencing the most valuable type-strain genomes for metagenomic binning, comparative biology and taxonomic classification.</title>
        <authorList>
            <person name="Goeker M."/>
        </authorList>
    </citation>
    <scope>NUCLEOTIDE SEQUENCE [LARGE SCALE GENOMIC DNA]</scope>
    <source>
        <strain evidence="2 3">DSM 27203</strain>
    </source>
</reference>
<dbReference type="EMBL" id="JACIJI010000002">
    <property type="protein sequence ID" value="MBB5718486.1"/>
    <property type="molecule type" value="Genomic_DNA"/>
</dbReference>
<dbReference type="Proteomes" id="UP000554342">
    <property type="component" value="Unassembled WGS sequence"/>
</dbReference>
<evidence type="ECO:0000313" key="2">
    <source>
        <dbReference type="EMBL" id="MBB5718486.1"/>
    </source>
</evidence>
<organism evidence="2 3">
    <name type="scientific">Stakelama sediminis</name>
    <dbReference type="NCBI Taxonomy" id="463200"/>
    <lineage>
        <taxon>Bacteria</taxon>
        <taxon>Pseudomonadati</taxon>
        <taxon>Pseudomonadota</taxon>
        <taxon>Alphaproteobacteria</taxon>
        <taxon>Sphingomonadales</taxon>
        <taxon>Sphingomonadaceae</taxon>
        <taxon>Stakelama</taxon>
    </lineage>
</organism>
<dbReference type="RefSeq" id="WP_184002306.1">
    <property type="nucleotide sequence ID" value="NZ_BAABIF010000013.1"/>
</dbReference>
<comment type="caution">
    <text evidence="2">The sequence shown here is derived from an EMBL/GenBank/DDBJ whole genome shotgun (WGS) entry which is preliminary data.</text>
</comment>
<keyword evidence="3" id="KW-1185">Reference proteome</keyword>
<proteinExistence type="predicted"/>
<feature type="signal peptide" evidence="1">
    <location>
        <begin position="1"/>
        <end position="20"/>
    </location>
</feature>
<dbReference type="InterPro" id="IPR024572">
    <property type="entry name" value="RcnB"/>
</dbReference>